<organism evidence="3 4">
    <name type="scientific">Vasconcelosia minhoensis LEGE 07310</name>
    <dbReference type="NCBI Taxonomy" id="915328"/>
    <lineage>
        <taxon>Bacteria</taxon>
        <taxon>Bacillati</taxon>
        <taxon>Cyanobacteriota</taxon>
        <taxon>Cyanophyceae</taxon>
        <taxon>Nodosilineales</taxon>
        <taxon>Cymatolegaceae</taxon>
        <taxon>Vasconcelosia</taxon>
        <taxon>Vasconcelosia minhoensis</taxon>
    </lineage>
</organism>
<evidence type="ECO:0000313" key="3">
    <source>
        <dbReference type="EMBL" id="MBE9078686.1"/>
    </source>
</evidence>
<sequence>MQRLQWGLLLAVGAFSLTGCSFFSSSGETTVVAPLPTEAPAQAEMETPASDAVFTDPAAETPQTALTAAAPDLIRSTDPDERARQVQRSRPDPFASLAITPPVPIIPLPEDGGTASRPSIPGSLPGGSSASSGGSSAGSGQSRPSPSRTAAAPQPAATLAAKPPAPQPTTARTVSVSGVVRIDGTAYAIVRVPNEPERYVRQGDRIANNRVLVKRIDTQSAEPKIVLEENGVEVAMGISEAAVATGNQSVEGPAAQLPVVPSLATLPVLNDQ</sequence>
<dbReference type="EMBL" id="JADEXG010000038">
    <property type="protein sequence ID" value="MBE9078686.1"/>
    <property type="molecule type" value="Genomic_DNA"/>
</dbReference>
<name>A0A8J7AGE9_9CYAN</name>
<proteinExistence type="predicted"/>
<feature type="chain" id="PRO_5035186407" evidence="2">
    <location>
        <begin position="27"/>
        <end position="272"/>
    </location>
</feature>
<dbReference type="RefSeq" id="WP_193908797.1">
    <property type="nucleotide sequence ID" value="NZ_JADEXG010000038.1"/>
</dbReference>
<accession>A0A8J7AGE9</accession>
<gene>
    <name evidence="3" type="ORF">IQ241_15520</name>
</gene>
<keyword evidence="2" id="KW-0732">Signal</keyword>
<keyword evidence="4" id="KW-1185">Reference proteome</keyword>
<dbReference type="Proteomes" id="UP000636505">
    <property type="component" value="Unassembled WGS sequence"/>
</dbReference>
<feature type="region of interest" description="Disordered" evidence="1">
    <location>
        <begin position="56"/>
        <end position="173"/>
    </location>
</feature>
<evidence type="ECO:0000313" key="4">
    <source>
        <dbReference type="Proteomes" id="UP000636505"/>
    </source>
</evidence>
<evidence type="ECO:0000256" key="2">
    <source>
        <dbReference type="SAM" id="SignalP"/>
    </source>
</evidence>
<evidence type="ECO:0000256" key="1">
    <source>
        <dbReference type="SAM" id="MobiDB-lite"/>
    </source>
</evidence>
<feature type="compositionally biased region" description="Basic and acidic residues" evidence="1">
    <location>
        <begin position="75"/>
        <end position="84"/>
    </location>
</feature>
<feature type="compositionally biased region" description="Low complexity" evidence="1">
    <location>
        <begin position="116"/>
        <end position="173"/>
    </location>
</feature>
<dbReference type="AlphaFoldDB" id="A0A8J7AGE9"/>
<protein>
    <submittedName>
        <fullName evidence="3">Uncharacterized protein</fullName>
    </submittedName>
</protein>
<reference evidence="3" key="1">
    <citation type="submission" date="2020-10" db="EMBL/GenBank/DDBJ databases">
        <authorList>
            <person name="Castelo-Branco R."/>
            <person name="Eusebio N."/>
            <person name="Adriana R."/>
            <person name="Vieira A."/>
            <person name="Brugerolle De Fraissinette N."/>
            <person name="Rezende De Castro R."/>
            <person name="Schneider M.P."/>
            <person name="Vasconcelos V."/>
            <person name="Leao P.N."/>
        </authorList>
    </citation>
    <scope>NUCLEOTIDE SEQUENCE</scope>
    <source>
        <strain evidence="3">LEGE 07310</strain>
    </source>
</reference>
<comment type="caution">
    <text evidence="3">The sequence shown here is derived from an EMBL/GenBank/DDBJ whole genome shotgun (WGS) entry which is preliminary data.</text>
</comment>
<dbReference type="PROSITE" id="PS51257">
    <property type="entry name" value="PROKAR_LIPOPROTEIN"/>
    <property type="match status" value="1"/>
</dbReference>
<feature type="signal peptide" evidence="2">
    <location>
        <begin position="1"/>
        <end position="26"/>
    </location>
</feature>